<dbReference type="PANTHER" id="PTHR43157">
    <property type="entry name" value="PHOSPHATIDYLINOSITOL-GLYCAN BIOSYNTHESIS CLASS F PROTEIN-RELATED"/>
    <property type="match status" value="1"/>
</dbReference>
<comment type="caution">
    <text evidence="3">The sequence shown here is derived from an EMBL/GenBank/DDBJ whole genome shotgun (WGS) entry which is preliminary data.</text>
</comment>
<dbReference type="Proteomes" id="UP001596461">
    <property type="component" value="Unassembled WGS sequence"/>
</dbReference>
<keyword evidence="4" id="KW-1185">Reference proteome</keyword>
<evidence type="ECO:0000313" key="3">
    <source>
        <dbReference type="EMBL" id="MFC7070015.1"/>
    </source>
</evidence>
<dbReference type="SUPFAM" id="SSF51735">
    <property type="entry name" value="NAD(P)-binding Rossmann-fold domains"/>
    <property type="match status" value="1"/>
</dbReference>
<evidence type="ECO:0000256" key="2">
    <source>
        <dbReference type="SAM" id="MobiDB-lite"/>
    </source>
</evidence>
<dbReference type="Pfam" id="PF00106">
    <property type="entry name" value="adh_short"/>
    <property type="match status" value="1"/>
</dbReference>
<sequence>MSDWTAADLPEMDGDRVVVTGANSGIGKEATRAFARAGAEVTLACRSVDRGEDAVRDVRGADGSVRGELVVRELDLADLSSVRAFADEWTGPIDVLCNNAGVMAIPRTETVDGFETQFGVNHLGHVALTGLLLDHVRAADGESRIVTQSSGLHERGRIDFDDLHGEHEYDKWDAYAQSKLANVLFGYELDRRLDAAGVDDVTSVVCHPGYAATNLQRRGPEAEGSELRALLMRVANTVFAQSAERGAWPLLYAATEPTLSGGEYVGPGGLLDMRGSPEVQRSSDRSYRENDAERLWTVSEELTGVSFGLGDGTGAAASDGSDRSDASADADD</sequence>
<dbReference type="GeneID" id="81124825"/>
<organism evidence="3 4">
    <name type="scientific">Halobaculum lipolyticum</name>
    <dbReference type="NCBI Taxonomy" id="3032001"/>
    <lineage>
        <taxon>Archaea</taxon>
        <taxon>Methanobacteriati</taxon>
        <taxon>Methanobacteriota</taxon>
        <taxon>Stenosarchaea group</taxon>
        <taxon>Halobacteria</taxon>
        <taxon>Halobacteriales</taxon>
        <taxon>Haloferacaceae</taxon>
        <taxon>Halobaculum</taxon>
    </lineage>
</organism>
<feature type="compositionally biased region" description="Basic and acidic residues" evidence="2">
    <location>
        <begin position="281"/>
        <end position="292"/>
    </location>
</feature>
<name>A0ABD5WEX1_9EURY</name>
<keyword evidence="1" id="KW-0560">Oxidoreductase</keyword>
<dbReference type="GO" id="GO:0016491">
    <property type="term" value="F:oxidoreductase activity"/>
    <property type="evidence" value="ECO:0007669"/>
    <property type="project" value="UniProtKB-KW"/>
</dbReference>
<feature type="region of interest" description="Disordered" evidence="2">
    <location>
        <begin position="307"/>
        <end position="332"/>
    </location>
</feature>
<dbReference type="NCBIfam" id="NF004846">
    <property type="entry name" value="PRK06197.1"/>
    <property type="match status" value="1"/>
</dbReference>
<reference evidence="3 4" key="1">
    <citation type="journal article" date="2019" name="Int. J. Syst. Evol. Microbiol.">
        <title>The Global Catalogue of Microorganisms (GCM) 10K type strain sequencing project: providing services to taxonomists for standard genome sequencing and annotation.</title>
        <authorList>
            <consortium name="The Broad Institute Genomics Platform"/>
            <consortium name="The Broad Institute Genome Sequencing Center for Infectious Disease"/>
            <person name="Wu L."/>
            <person name="Ma J."/>
        </authorList>
    </citation>
    <scope>NUCLEOTIDE SEQUENCE [LARGE SCALE GENOMIC DNA]</scope>
    <source>
        <strain evidence="3 4">DT31</strain>
    </source>
</reference>
<protein>
    <submittedName>
        <fullName evidence="3">Oxidoreductase</fullName>
    </submittedName>
</protein>
<gene>
    <name evidence="3" type="ORF">ACFQL9_10205</name>
</gene>
<dbReference type="AlphaFoldDB" id="A0ABD5WEX1"/>
<evidence type="ECO:0000313" key="4">
    <source>
        <dbReference type="Proteomes" id="UP001596461"/>
    </source>
</evidence>
<accession>A0ABD5WEX1</accession>
<evidence type="ECO:0000256" key="1">
    <source>
        <dbReference type="ARBA" id="ARBA00023002"/>
    </source>
</evidence>
<dbReference type="RefSeq" id="WP_284032929.1">
    <property type="nucleotide sequence ID" value="NZ_CP126154.1"/>
</dbReference>
<dbReference type="PRINTS" id="PR00081">
    <property type="entry name" value="GDHRDH"/>
</dbReference>
<dbReference type="InterPro" id="IPR036291">
    <property type="entry name" value="NAD(P)-bd_dom_sf"/>
</dbReference>
<dbReference type="CDD" id="cd05327">
    <property type="entry name" value="retinol-DH_like_SDR_c_like"/>
    <property type="match status" value="1"/>
</dbReference>
<feature type="region of interest" description="Disordered" evidence="2">
    <location>
        <begin position="269"/>
        <end position="292"/>
    </location>
</feature>
<dbReference type="PANTHER" id="PTHR43157:SF31">
    <property type="entry name" value="PHOSPHATIDYLINOSITOL-GLYCAN BIOSYNTHESIS CLASS F PROTEIN"/>
    <property type="match status" value="1"/>
</dbReference>
<dbReference type="Gene3D" id="3.40.50.720">
    <property type="entry name" value="NAD(P)-binding Rossmann-like Domain"/>
    <property type="match status" value="1"/>
</dbReference>
<proteinExistence type="predicted"/>
<dbReference type="InterPro" id="IPR002347">
    <property type="entry name" value="SDR_fam"/>
</dbReference>
<dbReference type="EMBL" id="JBHTAH010000007">
    <property type="protein sequence ID" value="MFC7070015.1"/>
    <property type="molecule type" value="Genomic_DNA"/>
</dbReference>